<name>A0A1D9P0N7_9FIRM</name>
<sequence length="201" mass="23353">MASIDNNEKSNIVGGYEFLSETDANKANMDLSKIKLLESRVKVSRPKDMLAVYQKAIENKIFKTPIGWRYLIDLREKLLENGFSEEELIPIPVEVSFTRHSAFENLTVKQRIKPEKEKEKLEFKRIFPIVLDVVLVILVILMFIIAATSENDNIINYKRNVTNRYSTWDEELKEREKAVREAEKKLGIESSEGYHEDIGDE</sequence>
<keyword evidence="1" id="KW-0812">Transmembrane</keyword>
<feature type="transmembrane region" description="Helical" evidence="1">
    <location>
        <begin position="126"/>
        <end position="147"/>
    </location>
</feature>
<protein>
    <submittedName>
        <fullName evidence="2">Uncharacterized protein</fullName>
    </submittedName>
</protein>
<organism evidence="2 3">
    <name type="scientific">Butyrivibrio hungatei</name>
    <dbReference type="NCBI Taxonomy" id="185008"/>
    <lineage>
        <taxon>Bacteria</taxon>
        <taxon>Bacillati</taxon>
        <taxon>Bacillota</taxon>
        <taxon>Clostridia</taxon>
        <taxon>Lachnospirales</taxon>
        <taxon>Lachnospiraceae</taxon>
        <taxon>Butyrivibrio</taxon>
    </lineage>
</organism>
<dbReference type="AlphaFoldDB" id="A0A1D9P0N7"/>
<evidence type="ECO:0000313" key="3">
    <source>
        <dbReference type="Proteomes" id="UP000179284"/>
    </source>
</evidence>
<dbReference type="Proteomes" id="UP000179284">
    <property type="component" value="Chromosome I"/>
</dbReference>
<accession>A0A1D9P0N7</accession>
<proteinExistence type="predicted"/>
<reference evidence="3" key="1">
    <citation type="submission" date="2016-10" db="EMBL/GenBank/DDBJ databases">
        <title>The complete genome sequence of the rumen bacterium Butyrivibrio hungatei MB2003.</title>
        <authorList>
            <person name="Palevich N."/>
            <person name="Kelly W.J."/>
            <person name="Leahy S.C."/>
            <person name="Altermann E."/>
            <person name="Rakonjac J."/>
            <person name="Attwood G.T."/>
        </authorList>
    </citation>
    <scope>NUCLEOTIDE SEQUENCE [LARGE SCALE GENOMIC DNA]</scope>
    <source>
        <strain evidence="3">MB2003</strain>
    </source>
</reference>
<keyword evidence="1" id="KW-0472">Membrane</keyword>
<evidence type="ECO:0000256" key="1">
    <source>
        <dbReference type="SAM" id="Phobius"/>
    </source>
</evidence>
<keyword evidence="1" id="KW-1133">Transmembrane helix</keyword>
<dbReference type="EMBL" id="CP017831">
    <property type="protein sequence ID" value="AOZ96188.1"/>
    <property type="molecule type" value="Genomic_DNA"/>
</dbReference>
<gene>
    <name evidence="2" type="ORF">bhn_I1154</name>
</gene>
<dbReference type="KEGG" id="bhu:bhn_I1154"/>
<keyword evidence="3" id="KW-1185">Reference proteome</keyword>
<dbReference type="RefSeq" id="WP_071175899.1">
    <property type="nucleotide sequence ID" value="NZ_CP017831.1"/>
</dbReference>
<evidence type="ECO:0000313" key="2">
    <source>
        <dbReference type="EMBL" id="AOZ96188.1"/>
    </source>
</evidence>
<dbReference type="OrthoDB" id="2067629at2"/>